<organism evidence="2 3">
    <name type="scientific">Gordonia paraffinivorans</name>
    <dbReference type="NCBI Taxonomy" id="175628"/>
    <lineage>
        <taxon>Bacteria</taxon>
        <taxon>Bacillati</taxon>
        <taxon>Actinomycetota</taxon>
        <taxon>Actinomycetes</taxon>
        <taxon>Mycobacteriales</taxon>
        <taxon>Gordoniaceae</taxon>
        <taxon>Gordonia</taxon>
    </lineage>
</organism>
<dbReference type="AlphaFoldDB" id="A0ABD7V5J5"/>
<evidence type="ECO:0000313" key="2">
    <source>
        <dbReference type="EMBL" id="VFA89602.1"/>
    </source>
</evidence>
<dbReference type="Proteomes" id="UP000360750">
    <property type="component" value="Unassembled WGS sequence"/>
</dbReference>
<dbReference type="EMBL" id="CAACYD010000007">
    <property type="protein sequence ID" value="VFA89602.1"/>
    <property type="molecule type" value="Genomic_DNA"/>
</dbReference>
<dbReference type="GeneID" id="60751151"/>
<keyword evidence="1" id="KW-0812">Transmembrane</keyword>
<reference evidence="2 3" key="1">
    <citation type="submission" date="2019-02" db="EMBL/GenBank/DDBJ databases">
        <authorList>
            <consortium name="Pathogen Informatics"/>
        </authorList>
    </citation>
    <scope>NUCLEOTIDE SEQUENCE [LARGE SCALE GENOMIC DNA]</scope>
    <source>
        <strain evidence="2 3">3012STDY6756503</strain>
    </source>
</reference>
<proteinExistence type="predicted"/>
<gene>
    <name evidence="2" type="ORF">NCTC8139_03169</name>
</gene>
<feature type="transmembrane region" description="Helical" evidence="1">
    <location>
        <begin position="12"/>
        <end position="38"/>
    </location>
</feature>
<evidence type="ECO:0000256" key="1">
    <source>
        <dbReference type="SAM" id="Phobius"/>
    </source>
</evidence>
<sequence>MSSRSRARALSARLPFGIGTVVLICCAAMLATAGVVLFGGDPRVDDTDYAYGELRDYERQPEPAWTIVGHRDLPDHRDGVPIEVADAAGDKWLISYPSGLGRSFTLIERRNGRILWDTPINAGQGDCAFNAAGQVGCAVELGSPLPDGFYLIDETGTPTRTARYLDTRKVVGLGTNFLRVNKFGHQLSLNTPAGRTIWARTFAAPVVDLEVAGDIVIVKTADASQYVINPATGDNRLACDQCTIDLYPTGITVEHQQYGEEKVDTHAIVNGRVNPEPVAEAPGLQVESGPSILPVLTASNRIFADGGQYEIRDPARRSAVWRIADRELSKSGVIACGALVNFGLLDGSRTTYALSDGRHIGSGPPPGPTTPTLANPACVGSTGDTMILLNQGQLTALRPDNTVAWEQPMGSGRVDVVDGYLVLGEGDTLSVLRPN</sequence>
<protein>
    <recommendedName>
        <fullName evidence="4">PQQ-binding-like beta-propeller repeat protein</fullName>
    </recommendedName>
</protein>
<name>A0ABD7V5J5_9ACTN</name>
<dbReference type="RefSeq" id="WP_131734840.1">
    <property type="nucleotide sequence ID" value="NZ_CAACYD010000007.1"/>
</dbReference>
<evidence type="ECO:0000313" key="3">
    <source>
        <dbReference type="Proteomes" id="UP000360750"/>
    </source>
</evidence>
<comment type="caution">
    <text evidence="2">The sequence shown here is derived from an EMBL/GenBank/DDBJ whole genome shotgun (WGS) entry which is preliminary data.</text>
</comment>
<keyword evidence="1" id="KW-0472">Membrane</keyword>
<keyword evidence="1" id="KW-1133">Transmembrane helix</keyword>
<evidence type="ECO:0008006" key="4">
    <source>
        <dbReference type="Google" id="ProtNLM"/>
    </source>
</evidence>
<accession>A0ABD7V5J5</accession>